<comment type="caution">
    <text evidence="2">The sequence shown here is derived from an EMBL/GenBank/DDBJ whole genome shotgun (WGS) entry which is preliminary data.</text>
</comment>
<evidence type="ECO:0000256" key="1">
    <source>
        <dbReference type="SAM" id="Coils"/>
    </source>
</evidence>
<dbReference type="EMBL" id="CAJNNV010012798">
    <property type="protein sequence ID" value="CAE8601109.1"/>
    <property type="molecule type" value="Genomic_DNA"/>
</dbReference>
<name>A0A813EKE9_POLGL</name>
<keyword evidence="3" id="KW-1185">Reference proteome</keyword>
<dbReference type="Proteomes" id="UP000654075">
    <property type="component" value="Unassembled WGS sequence"/>
</dbReference>
<proteinExistence type="predicted"/>
<evidence type="ECO:0000313" key="2">
    <source>
        <dbReference type="EMBL" id="CAE8601109.1"/>
    </source>
</evidence>
<accession>A0A813EKE9</accession>
<dbReference type="AlphaFoldDB" id="A0A813EKE9"/>
<dbReference type="OrthoDB" id="446020at2759"/>
<keyword evidence="1" id="KW-0175">Coiled coil</keyword>
<feature type="coiled-coil region" evidence="1">
    <location>
        <begin position="163"/>
        <end position="233"/>
    </location>
</feature>
<gene>
    <name evidence="2" type="ORF">PGLA1383_LOCUS19406</name>
</gene>
<organism evidence="2 3">
    <name type="scientific">Polarella glacialis</name>
    <name type="common">Dinoflagellate</name>
    <dbReference type="NCBI Taxonomy" id="89957"/>
    <lineage>
        <taxon>Eukaryota</taxon>
        <taxon>Sar</taxon>
        <taxon>Alveolata</taxon>
        <taxon>Dinophyceae</taxon>
        <taxon>Suessiales</taxon>
        <taxon>Suessiaceae</taxon>
        <taxon>Polarella</taxon>
    </lineage>
</organism>
<feature type="coiled-coil region" evidence="1">
    <location>
        <begin position="307"/>
        <end position="341"/>
    </location>
</feature>
<evidence type="ECO:0000313" key="3">
    <source>
        <dbReference type="Proteomes" id="UP000654075"/>
    </source>
</evidence>
<reference evidence="2" key="1">
    <citation type="submission" date="2021-02" db="EMBL/GenBank/DDBJ databases">
        <authorList>
            <person name="Dougan E. K."/>
            <person name="Rhodes N."/>
            <person name="Thang M."/>
            <person name="Chan C."/>
        </authorList>
    </citation>
    <scope>NUCLEOTIDE SEQUENCE</scope>
</reference>
<protein>
    <submittedName>
        <fullName evidence="2">Uncharacterized protein</fullName>
    </submittedName>
</protein>
<sequence>MYAELRGRSSVLDAEVSEGEAGFLPDMYNFQTDDATAEAEKQRLAPEFEERYRQHAFSIEEQARQMARYEASKLRQVSTSRTFAMTASVVTRQEYMALEGRLVQETVLAEELQASQAAQLIQLKSLEAAAEAATARSRSTKDLEGEALLLHLRDTEKEVVAEAREARIRAESLKLRIAQLEADLRETTREGIPPLKDRVAFLEEEEKELLEQVRRNRQTEQAAQQAAEQLRERVLDLSGDCGAMLLGASVEDNSLQATFDGLCQMLPTGHPALQEKSLDCMLAVLEAEREAVLACLIASEAGGDAQLKGDRQQADELARQLAELEEKALQTTRRLTAVEAETRVTGGMMENVDDRLTKAATLRKENQLMLRQQAEWKRSEARMLRLAEDLQTQRARGATGGHESLPLELADAKMLEVASRDREQLALVAQANHEMSQRIIQLEEEKAHLIHSQRGLESFIRSRVPDIEAKLAGAVLSHYPPSP</sequence>